<organism evidence="2 3">
    <name type="scientific">Quillaja saponaria</name>
    <name type="common">Soap bark tree</name>
    <dbReference type="NCBI Taxonomy" id="32244"/>
    <lineage>
        <taxon>Eukaryota</taxon>
        <taxon>Viridiplantae</taxon>
        <taxon>Streptophyta</taxon>
        <taxon>Embryophyta</taxon>
        <taxon>Tracheophyta</taxon>
        <taxon>Spermatophyta</taxon>
        <taxon>Magnoliopsida</taxon>
        <taxon>eudicotyledons</taxon>
        <taxon>Gunneridae</taxon>
        <taxon>Pentapetalae</taxon>
        <taxon>rosids</taxon>
        <taxon>fabids</taxon>
        <taxon>Fabales</taxon>
        <taxon>Quillajaceae</taxon>
        <taxon>Quillaja</taxon>
    </lineage>
</organism>
<evidence type="ECO:0000256" key="1">
    <source>
        <dbReference type="SAM" id="Phobius"/>
    </source>
</evidence>
<dbReference type="KEGG" id="qsa:O6P43_015646"/>
<keyword evidence="1" id="KW-1133">Transmembrane helix</keyword>
<comment type="caution">
    <text evidence="2">The sequence shown here is derived from an EMBL/GenBank/DDBJ whole genome shotgun (WGS) entry which is preliminary data.</text>
</comment>
<accession>A0AAD7LXK7</accession>
<proteinExistence type="predicted"/>
<evidence type="ECO:0000313" key="3">
    <source>
        <dbReference type="Proteomes" id="UP001163823"/>
    </source>
</evidence>
<protein>
    <submittedName>
        <fullName evidence="2">ADP-ribosylation factor GTPase-activating protein like</fullName>
    </submittedName>
</protein>
<gene>
    <name evidence="2" type="ORF">O6P43_015646</name>
</gene>
<dbReference type="PANTHER" id="PTHR33287">
    <property type="entry name" value="OS03G0453550 PROTEIN"/>
    <property type="match status" value="1"/>
</dbReference>
<keyword evidence="1" id="KW-0472">Membrane</keyword>
<dbReference type="PANTHER" id="PTHR33287:SF8">
    <property type="entry name" value="TRANSMEMBRANE PROTEIN 188"/>
    <property type="match status" value="1"/>
</dbReference>
<dbReference type="AlphaFoldDB" id="A0AAD7LXK7"/>
<feature type="transmembrane region" description="Helical" evidence="1">
    <location>
        <begin position="167"/>
        <end position="185"/>
    </location>
</feature>
<dbReference type="EMBL" id="JARAOO010000006">
    <property type="protein sequence ID" value="KAJ7966127.1"/>
    <property type="molecule type" value="Genomic_DNA"/>
</dbReference>
<feature type="transmembrane region" description="Helical" evidence="1">
    <location>
        <begin position="50"/>
        <end position="68"/>
    </location>
</feature>
<keyword evidence="1" id="KW-0812">Transmembrane</keyword>
<reference evidence="2" key="1">
    <citation type="journal article" date="2023" name="Science">
        <title>Elucidation of the pathway for biosynthesis of saponin adjuvants from the soapbark tree.</title>
        <authorList>
            <person name="Reed J."/>
            <person name="Orme A."/>
            <person name="El-Demerdash A."/>
            <person name="Owen C."/>
            <person name="Martin L.B.B."/>
            <person name="Misra R.C."/>
            <person name="Kikuchi S."/>
            <person name="Rejzek M."/>
            <person name="Martin A.C."/>
            <person name="Harkess A."/>
            <person name="Leebens-Mack J."/>
            <person name="Louveau T."/>
            <person name="Stephenson M.J."/>
            <person name="Osbourn A."/>
        </authorList>
    </citation>
    <scope>NUCLEOTIDE SEQUENCE</scope>
    <source>
        <strain evidence="2">S10</strain>
    </source>
</reference>
<evidence type="ECO:0000313" key="2">
    <source>
        <dbReference type="EMBL" id="KAJ7966127.1"/>
    </source>
</evidence>
<dbReference type="Proteomes" id="UP001163823">
    <property type="component" value="Chromosome 6"/>
</dbReference>
<name>A0AAD7LXK7_QUISA</name>
<sequence length="194" mass="22650">MASPTCAEVHVDLHPPKKQVHDDQLQASYKELRSIREKQGKRLQYLETKAIHITIYYILFQSIIFLTITINSPSLSCQNWRIPFCLSLLVALIFGFTFFISIQEWARAKYHHEMNFVKMESVYGNICRIYHQQQPQMRSESSSVLVQLEERESNYKPDMVGVYCRKIYIYAMVSAMTAYTGLILYSCRSLLCLA</sequence>
<keyword evidence="3" id="KW-1185">Reference proteome</keyword>
<feature type="transmembrane region" description="Helical" evidence="1">
    <location>
        <begin position="80"/>
        <end position="102"/>
    </location>
</feature>